<sequence>MTISIHSQTKFDDYNFFKEKIDEVIKKYPNISKCLTKRTKTTEFAIKYFEDKNVICEQPDLAIKKSAKLRRLVEVADLNIFFYREDVVVGAELTKNTIDRAKKLNKEFIIFEYPIF</sequence>
<evidence type="ECO:0000313" key="2">
    <source>
        <dbReference type="EMBL" id="WNL31448.1"/>
    </source>
</evidence>
<dbReference type="AlphaFoldDB" id="A0AA96L1D5"/>
<evidence type="ECO:0000313" key="1">
    <source>
        <dbReference type="EMBL" id="WNL27756.1"/>
    </source>
</evidence>
<organism evidence="3">
    <name type="scientific">Arcobacter sp. AZ-2023</name>
    <dbReference type="NCBI Taxonomy" id="3074453"/>
    <lineage>
        <taxon>Bacteria</taxon>
        <taxon>Pseudomonadati</taxon>
        <taxon>Campylobacterota</taxon>
        <taxon>Epsilonproteobacteria</taxon>
        <taxon>Campylobacterales</taxon>
        <taxon>Arcobacteraceae</taxon>
        <taxon>Arcobacter</taxon>
    </lineage>
</organism>
<proteinExistence type="predicted"/>
<dbReference type="EMBL" id="CP134855">
    <property type="protein sequence ID" value="WNL31448.1"/>
    <property type="molecule type" value="Genomic_DNA"/>
</dbReference>
<evidence type="ECO:0000313" key="3">
    <source>
        <dbReference type="EMBL" id="WNP37598.1"/>
    </source>
</evidence>
<evidence type="ECO:0000313" key="4">
    <source>
        <dbReference type="EMBL" id="WNP39690.1"/>
    </source>
</evidence>
<accession>A0AA96L1D5</accession>
<dbReference type="EMBL" id="CP134853">
    <property type="protein sequence ID" value="WNL27756.1"/>
    <property type="molecule type" value="Genomic_DNA"/>
</dbReference>
<dbReference type="EMBL" id="CP135131">
    <property type="protein sequence ID" value="WNP39690.1"/>
    <property type="molecule type" value="Genomic_DNA"/>
</dbReference>
<gene>
    <name evidence="3" type="ORF">RJG58_08120</name>
    <name evidence="4" type="ORF">RMP69_08120</name>
    <name evidence="1" type="ORF">RMQ65_10790</name>
    <name evidence="2" type="ORF">RMQ67_08120</name>
</gene>
<dbReference type="EMBL" id="CP135130">
    <property type="protein sequence ID" value="WNP37598.1"/>
    <property type="molecule type" value="Genomic_DNA"/>
</dbReference>
<name>A0AA96L1D5_9BACT</name>
<reference evidence="3" key="1">
    <citation type="submission" date="2023-09" db="EMBL/GenBank/DDBJ databases">
        <title>Arcobacter tbilisiensis sp. nov. isolated from chicken meat in Tbilisi, Georgia.</title>
        <authorList>
            <person name="Matthias R."/>
            <person name="Zautner A.E."/>
        </authorList>
    </citation>
    <scope>NUCLEOTIDE SEQUENCE</scope>
    <source>
        <strain evidence="3">LEO 101</strain>
        <strain evidence="1">LEO 49</strain>
        <strain evidence="4">LEO 50</strain>
        <strain evidence="2">LEO 53</strain>
    </source>
</reference>
<protein>
    <submittedName>
        <fullName evidence="3">Uncharacterized protein</fullName>
    </submittedName>
</protein>